<comment type="caution">
    <text evidence="3">The sequence shown here is derived from an EMBL/GenBank/DDBJ whole genome shotgun (WGS) entry which is preliminary data.</text>
</comment>
<evidence type="ECO:0000259" key="2">
    <source>
        <dbReference type="PROSITE" id="PS50181"/>
    </source>
</evidence>
<name>A0A8K0UKP7_9AGAR</name>
<feature type="compositionally biased region" description="Basic residues" evidence="1">
    <location>
        <begin position="1"/>
        <end position="11"/>
    </location>
</feature>
<feature type="domain" description="F-box" evidence="2">
    <location>
        <begin position="48"/>
        <end position="97"/>
    </location>
</feature>
<evidence type="ECO:0000313" key="4">
    <source>
        <dbReference type="Proteomes" id="UP000813824"/>
    </source>
</evidence>
<proteinExistence type="predicted"/>
<evidence type="ECO:0000313" key="3">
    <source>
        <dbReference type="EMBL" id="KAH8094711.1"/>
    </source>
</evidence>
<feature type="compositionally biased region" description="Basic residues" evidence="1">
    <location>
        <begin position="36"/>
        <end position="45"/>
    </location>
</feature>
<reference evidence="3" key="1">
    <citation type="journal article" date="2021" name="New Phytol.">
        <title>Evolutionary innovations through gain and loss of genes in the ectomycorrhizal Boletales.</title>
        <authorList>
            <person name="Wu G."/>
            <person name="Miyauchi S."/>
            <person name="Morin E."/>
            <person name="Kuo A."/>
            <person name="Drula E."/>
            <person name="Varga T."/>
            <person name="Kohler A."/>
            <person name="Feng B."/>
            <person name="Cao Y."/>
            <person name="Lipzen A."/>
            <person name="Daum C."/>
            <person name="Hundley H."/>
            <person name="Pangilinan J."/>
            <person name="Johnson J."/>
            <person name="Barry K."/>
            <person name="LaButti K."/>
            <person name="Ng V."/>
            <person name="Ahrendt S."/>
            <person name="Min B."/>
            <person name="Choi I.G."/>
            <person name="Park H."/>
            <person name="Plett J.M."/>
            <person name="Magnuson J."/>
            <person name="Spatafora J.W."/>
            <person name="Nagy L.G."/>
            <person name="Henrissat B."/>
            <person name="Grigoriev I.V."/>
            <person name="Yang Z.L."/>
            <person name="Xu J."/>
            <person name="Martin F.M."/>
        </authorList>
    </citation>
    <scope>NUCLEOTIDE SEQUENCE</scope>
    <source>
        <strain evidence="3">KKN 215</strain>
    </source>
</reference>
<dbReference type="Pfam" id="PF00646">
    <property type="entry name" value="F-box"/>
    <property type="match status" value="1"/>
</dbReference>
<dbReference type="OrthoDB" id="2322499at2759"/>
<accession>A0A8K0UKP7</accession>
<dbReference type="EMBL" id="JAEVFJ010000025">
    <property type="protein sequence ID" value="KAH8094711.1"/>
    <property type="molecule type" value="Genomic_DNA"/>
</dbReference>
<dbReference type="SUPFAM" id="SSF81383">
    <property type="entry name" value="F-box domain"/>
    <property type="match status" value="1"/>
</dbReference>
<keyword evidence="4" id="KW-1185">Reference proteome</keyword>
<sequence>MPPRRSTRIKTKVYAPPSDTDDGETEDKKAAPKPMARSRHVRGRRGSLENLPKMPLDVIFEVLAYMSPLDLLYLARTSKDFRALLMKRSSAAFWKAARANVDDLPICPSLISEPMYASLLFENCCSGCLKRNVNSIYWGIGARLCHGCLPELTMRPNSTVLVWKGTPVHSYSCKIFREHVIPYSRSQGLKVFGDRWLVSDVELFKQIWEATSEDKRAALLEERKALVSEWEALVPKFIQWTQARKEDRSNELAELKGNRREGILQKLADLGWSDELDRMSKSGAFDKLMVLANAKEPKQLTERAWNRIEPAVIGFLEKFKRERLFQELRDLLRPRFYSLRVFVQDAAIPFREVFPSVREFSLLPSVRQILDVPKTEQTAIQLEDLKPQLPALVADWKAQVTAALVKVINNHAALKVPPNAGLEGLAIGAFLCCSRDACKLSAEPASYPDVFPIACKTSMYGLPIPEVDPTADDYTRLAAEDLRGCSHQYSTWTFRIMVDIMSTYRCDPKTATIKEMDENQTRLICTFKDCKSDVHIPGVQVIFGWRSAMYHALKNGRELSTFRVAEHLSDDTFQRVQELEAIASKQALHAHQRQLTYRRDDLIEHLAKLHNIQEADAGPDDFYDVPHTMVLGKDPIYLLSRKMPLKDIVKAPPTIRRAIEDGHADWSPTEDTDDMMT</sequence>
<dbReference type="CDD" id="cd09917">
    <property type="entry name" value="F-box_SF"/>
    <property type="match status" value="1"/>
</dbReference>
<protein>
    <recommendedName>
        <fullName evidence="2">F-box domain-containing protein</fullName>
    </recommendedName>
</protein>
<dbReference type="Proteomes" id="UP000813824">
    <property type="component" value="Unassembled WGS sequence"/>
</dbReference>
<dbReference type="AlphaFoldDB" id="A0A8K0UKP7"/>
<dbReference type="PROSITE" id="PS50181">
    <property type="entry name" value="FBOX"/>
    <property type="match status" value="1"/>
</dbReference>
<organism evidence="3 4">
    <name type="scientific">Cristinia sonorae</name>
    <dbReference type="NCBI Taxonomy" id="1940300"/>
    <lineage>
        <taxon>Eukaryota</taxon>
        <taxon>Fungi</taxon>
        <taxon>Dikarya</taxon>
        <taxon>Basidiomycota</taxon>
        <taxon>Agaricomycotina</taxon>
        <taxon>Agaricomycetes</taxon>
        <taxon>Agaricomycetidae</taxon>
        <taxon>Agaricales</taxon>
        <taxon>Pleurotineae</taxon>
        <taxon>Stephanosporaceae</taxon>
        <taxon>Cristinia</taxon>
    </lineage>
</organism>
<dbReference type="SMART" id="SM00256">
    <property type="entry name" value="FBOX"/>
    <property type="match status" value="1"/>
</dbReference>
<feature type="region of interest" description="Disordered" evidence="1">
    <location>
        <begin position="1"/>
        <end position="46"/>
    </location>
</feature>
<dbReference type="InterPro" id="IPR001810">
    <property type="entry name" value="F-box_dom"/>
</dbReference>
<dbReference type="InterPro" id="IPR036047">
    <property type="entry name" value="F-box-like_dom_sf"/>
</dbReference>
<evidence type="ECO:0000256" key="1">
    <source>
        <dbReference type="SAM" id="MobiDB-lite"/>
    </source>
</evidence>
<gene>
    <name evidence="3" type="ORF">BXZ70DRAFT_1034141</name>
</gene>